<dbReference type="PANTHER" id="PTHR42687">
    <property type="entry name" value="L-THREONINE 3-DEHYDROGENASE"/>
    <property type="match status" value="1"/>
</dbReference>
<accession>A0AAV7Z7F6</accession>
<dbReference type="EMBL" id="JANTQA010000036">
    <property type="protein sequence ID" value="KAJ3436068.1"/>
    <property type="molecule type" value="Genomic_DNA"/>
</dbReference>
<evidence type="ECO:0000256" key="3">
    <source>
        <dbReference type="ARBA" id="ARBA00059023"/>
    </source>
</evidence>
<comment type="catalytic activity">
    <reaction evidence="2">
        <text>L-threonine + NAD(+) = (2S)-2-amino-3-oxobutanoate + NADH + H(+)</text>
        <dbReference type="Rhea" id="RHEA:13161"/>
        <dbReference type="ChEBI" id="CHEBI:15378"/>
        <dbReference type="ChEBI" id="CHEBI:57540"/>
        <dbReference type="ChEBI" id="CHEBI:57926"/>
        <dbReference type="ChEBI" id="CHEBI:57945"/>
        <dbReference type="ChEBI" id="CHEBI:78948"/>
        <dbReference type="EC" id="1.1.1.103"/>
    </reaction>
</comment>
<dbReference type="InterPro" id="IPR036291">
    <property type="entry name" value="NAD(P)-bd_dom_sf"/>
</dbReference>
<comment type="pathway">
    <text evidence="4">Amino-acid degradation; L-threonine degradation via oxydo-reductase pathway; glycine from L-threonine: step 1/2.</text>
</comment>
<protein>
    <recommendedName>
        <fullName evidence="6">L-threonine 3-dehydrogenase, mitochondrial</fullName>
        <ecNumber evidence="5">1.1.1.103</ecNumber>
    </recommendedName>
</protein>
<evidence type="ECO:0000256" key="1">
    <source>
        <dbReference type="ARBA" id="ARBA00007637"/>
    </source>
</evidence>
<dbReference type="Pfam" id="PF01370">
    <property type="entry name" value="Epimerase"/>
    <property type="match status" value="1"/>
</dbReference>
<evidence type="ECO:0000256" key="4">
    <source>
        <dbReference type="ARBA" id="ARBA00060557"/>
    </source>
</evidence>
<comment type="similarity">
    <text evidence="1">Belongs to the NAD(P)-dependent epimerase/dehydratase family.</text>
</comment>
<dbReference type="Proteomes" id="UP001146793">
    <property type="component" value="Unassembled WGS sequence"/>
</dbReference>
<gene>
    <name evidence="8" type="ORF">M0812_18113</name>
</gene>
<reference evidence="8" key="1">
    <citation type="submission" date="2022-08" db="EMBL/GenBank/DDBJ databases">
        <title>Novel sulphate-reducing endosymbionts in the free-living metamonad Anaeramoeba.</title>
        <authorList>
            <person name="Jerlstrom-Hultqvist J."/>
            <person name="Cepicka I."/>
            <person name="Gallot-Lavallee L."/>
            <person name="Salas-Leiva D."/>
            <person name="Curtis B.A."/>
            <person name="Zahonova K."/>
            <person name="Pipaliya S."/>
            <person name="Dacks J."/>
            <person name="Roger A.J."/>
        </authorList>
    </citation>
    <scope>NUCLEOTIDE SEQUENCE</scope>
    <source>
        <strain evidence="8">Busselton2</strain>
    </source>
</reference>
<dbReference type="InterPro" id="IPR001509">
    <property type="entry name" value="Epimerase_deHydtase"/>
</dbReference>
<dbReference type="FunFam" id="3.40.50.720:FF:000077">
    <property type="entry name" value="L-threonine 3-dehydrogenase, mitochondrial"/>
    <property type="match status" value="1"/>
</dbReference>
<sequence length="327" mass="37181">MHSLCKSPRVLVTGSLGQIGTELVSTLRMKYGAENVLASDIKFPTEKAKFDVEGPFKYVNTNNIEQIKEAVVNFRANKVIHLSSILSATGEQNPDLAMEVNSHGAENCFKVCNYYGASLLIPSSIAAFGPETPRHNTPDLCIQRPLTMYGISKVYIELLGNWYNQKKGLDFRSLRLPGIISWKALPGGGTTDYAIDIYYQALKKGHYTNCFLKKDTRMPMMYMDDCIRGIIELLEAKNENLKQRTYNLGAIDFTPEEIYESIKKVMPKFKIDYKPDFRQSIADTWPTSIDSSCAKKDWGWEHDYDLDKMTDVMLMNLKKEIICLSEF</sequence>
<dbReference type="GO" id="GO:0008743">
    <property type="term" value="F:L-threonine 3-dehydrogenase activity"/>
    <property type="evidence" value="ECO:0007669"/>
    <property type="project" value="UniProtKB-EC"/>
</dbReference>
<comment type="caution">
    <text evidence="8">The sequence shown here is derived from an EMBL/GenBank/DDBJ whole genome shotgun (WGS) entry which is preliminary data.</text>
</comment>
<organism evidence="8 9">
    <name type="scientific">Anaeramoeba flamelloides</name>
    <dbReference type="NCBI Taxonomy" id="1746091"/>
    <lineage>
        <taxon>Eukaryota</taxon>
        <taxon>Metamonada</taxon>
        <taxon>Anaeramoebidae</taxon>
        <taxon>Anaeramoeba</taxon>
    </lineage>
</organism>
<dbReference type="SUPFAM" id="SSF51735">
    <property type="entry name" value="NAD(P)-binding Rossmann-fold domains"/>
    <property type="match status" value="1"/>
</dbReference>
<dbReference type="AlphaFoldDB" id="A0AAV7Z7F6"/>
<dbReference type="Gene3D" id="3.40.50.720">
    <property type="entry name" value="NAD(P)-binding Rossmann-like Domain"/>
    <property type="match status" value="1"/>
</dbReference>
<evidence type="ECO:0000256" key="6">
    <source>
        <dbReference type="ARBA" id="ARBA00069940"/>
    </source>
</evidence>
<dbReference type="InterPro" id="IPR051225">
    <property type="entry name" value="NAD(P)_epim/dehydratase"/>
</dbReference>
<dbReference type="GO" id="GO:0006567">
    <property type="term" value="P:L-threonine catabolic process"/>
    <property type="evidence" value="ECO:0007669"/>
    <property type="project" value="TreeGrafter"/>
</dbReference>
<dbReference type="EC" id="1.1.1.103" evidence="5"/>
<evidence type="ECO:0000313" key="8">
    <source>
        <dbReference type="EMBL" id="KAJ3436068.1"/>
    </source>
</evidence>
<evidence type="ECO:0000313" key="9">
    <source>
        <dbReference type="Proteomes" id="UP001146793"/>
    </source>
</evidence>
<feature type="domain" description="NAD-dependent epimerase/dehydratase" evidence="7">
    <location>
        <begin position="10"/>
        <end position="249"/>
    </location>
</feature>
<comment type="function">
    <text evidence="3">Catalyzes the NAD(+)-dependent oxidation of L-threonine to 2-amino-3-ketobutyrate, mediating L-threonine catabolism.</text>
</comment>
<dbReference type="PANTHER" id="PTHR42687:SF1">
    <property type="entry name" value="L-THREONINE 3-DEHYDROGENASE, MITOCHONDRIAL"/>
    <property type="match status" value="1"/>
</dbReference>
<evidence type="ECO:0000259" key="7">
    <source>
        <dbReference type="Pfam" id="PF01370"/>
    </source>
</evidence>
<proteinExistence type="inferred from homology"/>
<evidence type="ECO:0000256" key="5">
    <source>
        <dbReference type="ARBA" id="ARBA00066604"/>
    </source>
</evidence>
<name>A0AAV7Z7F6_9EUKA</name>
<evidence type="ECO:0000256" key="2">
    <source>
        <dbReference type="ARBA" id="ARBA00050613"/>
    </source>
</evidence>